<dbReference type="InterPro" id="IPR029479">
    <property type="entry name" value="Nitroreductase"/>
</dbReference>
<dbReference type="AlphaFoldDB" id="A0A9D1HB66"/>
<reference evidence="2" key="2">
    <citation type="journal article" date="2021" name="PeerJ">
        <title>Extensive microbial diversity within the chicken gut microbiome revealed by metagenomics and culture.</title>
        <authorList>
            <person name="Gilroy R."/>
            <person name="Ravi A."/>
            <person name="Getino M."/>
            <person name="Pursley I."/>
            <person name="Horton D.L."/>
            <person name="Alikhan N.F."/>
            <person name="Baker D."/>
            <person name="Gharbi K."/>
            <person name="Hall N."/>
            <person name="Watson M."/>
            <person name="Adriaenssens E.M."/>
            <person name="Foster-Nyarko E."/>
            <person name="Jarju S."/>
            <person name="Secka A."/>
            <person name="Antonio M."/>
            <person name="Oren A."/>
            <person name="Chaudhuri R.R."/>
            <person name="La Ragione R."/>
            <person name="Hildebrand F."/>
            <person name="Pallen M.J."/>
        </authorList>
    </citation>
    <scope>NUCLEOTIDE SEQUENCE</scope>
    <source>
        <strain evidence="2">1383</strain>
    </source>
</reference>
<sequence length="173" mass="19446">MEKQYAQNPAIENILTRRSIRSYTDQDVEPEKLEAILEAGMAAPSGKNGQPWDFVVLTRREILDEMAERLPYAKMLREARVAIAVCADRTKSPYWYVDCSAAAENILLAAHALGLGAVWTATYPYRDRMDVVKELCGLPGSYDSLCVIPVGYPAREARPKDNFDPGKIHHEVY</sequence>
<accession>A0A9D1HB66</accession>
<dbReference type="Proteomes" id="UP000824161">
    <property type="component" value="Unassembled WGS sequence"/>
</dbReference>
<name>A0A9D1HB66_9FLAO</name>
<dbReference type="SUPFAM" id="SSF55469">
    <property type="entry name" value="FMN-dependent nitroreductase-like"/>
    <property type="match status" value="1"/>
</dbReference>
<evidence type="ECO:0000313" key="2">
    <source>
        <dbReference type="EMBL" id="HIT98379.1"/>
    </source>
</evidence>
<evidence type="ECO:0000313" key="3">
    <source>
        <dbReference type="Proteomes" id="UP000824161"/>
    </source>
</evidence>
<dbReference type="CDD" id="cd02150">
    <property type="entry name" value="nitroreductase"/>
    <property type="match status" value="1"/>
</dbReference>
<dbReference type="InterPro" id="IPR000415">
    <property type="entry name" value="Nitroreductase-like"/>
</dbReference>
<dbReference type="EMBL" id="DVLY01000149">
    <property type="protein sequence ID" value="HIT98379.1"/>
    <property type="molecule type" value="Genomic_DNA"/>
</dbReference>
<dbReference type="PANTHER" id="PTHR23026">
    <property type="entry name" value="NADPH NITROREDUCTASE"/>
    <property type="match status" value="1"/>
</dbReference>
<dbReference type="Pfam" id="PF00881">
    <property type="entry name" value="Nitroreductase"/>
    <property type="match status" value="1"/>
</dbReference>
<proteinExistence type="predicted"/>
<gene>
    <name evidence="2" type="ORF">IAC44_06025</name>
</gene>
<comment type="caution">
    <text evidence="2">The sequence shown here is derived from an EMBL/GenBank/DDBJ whole genome shotgun (WGS) entry which is preliminary data.</text>
</comment>
<organism evidence="2 3">
    <name type="scientific">Candidatus Merdimorpha stercoravium</name>
    <dbReference type="NCBI Taxonomy" id="2840863"/>
    <lineage>
        <taxon>Bacteria</taxon>
        <taxon>Pseudomonadati</taxon>
        <taxon>Bacteroidota</taxon>
        <taxon>Flavobacteriia</taxon>
        <taxon>Flavobacteriales</taxon>
        <taxon>Candidatus Merdimorpha</taxon>
    </lineage>
</organism>
<dbReference type="Gene3D" id="3.40.109.10">
    <property type="entry name" value="NADH Oxidase"/>
    <property type="match status" value="1"/>
</dbReference>
<dbReference type="GO" id="GO:0016491">
    <property type="term" value="F:oxidoreductase activity"/>
    <property type="evidence" value="ECO:0007669"/>
    <property type="project" value="InterPro"/>
</dbReference>
<feature type="domain" description="Nitroreductase" evidence="1">
    <location>
        <begin position="14"/>
        <end position="152"/>
    </location>
</feature>
<evidence type="ECO:0000259" key="1">
    <source>
        <dbReference type="Pfam" id="PF00881"/>
    </source>
</evidence>
<reference evidence="2" key="1">
    <citation type="submission" date="2020-10" db="EMBL/GenBank/DDBJ databases">
        <authorList>
            <person name="Gilroy R."/>
        </authorList>
    </citation>
    <scope>NUCLEOTIDE SEQUENCE</scope>
    <source>
        <strain evidence="2">1383</strain>
    </source>
</reference>
<protein>
    <submittedName>
        <fullName evidence="2">Nitroreductase family protein</fullName>
    </submittedName>
</protein>
<dbReference type="PANTHER" id="PTHR23026:SF123">
    <property type="entry name" value="NAD(P)H NITROREDUCTASE RV3131-RELATED"/>
    <property type="match status" value="1"/>
</dbReference>
<dbReference type="InterPro" id="IPR050627">
    <property type="entry name" value="Nitroreductase/BluB"/>
</dbReference>